<proteinExistence type="predicted"/>
<dbReference type="EMBL" id="JBBWRZ010000004">
    <property type="protein sequence ID" value="KAK8237934.1"/>
    <property type="molecule type" value="Genomic_DNA"/>
</dbReference>
<feature type="transmembrane region" description="Helical" evidence="1">
    <location>
        <begin position="20"/>
        <end position="42"/>
    </location>
</feature>
<protein>
    <submittedName>
        <fullName evidence="2">Uncharacterized protein</fullName>
    </submittedName>
</protein>
<keyword evidence="1" id="KW-1133">Transmembrane helix</keyword>
<keyword evidence="3" id="KW-1185">Reference proteome</keyword>
<gene>
    <name evidence="2" type="ORF">HDK90DRAFT_481866</name>
</gene>
<keyword evidence="1" id="KW-0812">Transmembrane</keyword>
<accession>A0ABR1YSH0</accession>
<comment type="caution">
    <text evidence="2">The sequence shown here is derived from an EMBL/GenBank/DDBJ whole genome shotgun (WGS) entry which is preliminary data.</text>
</comment>
<name>A0ABR1YSH0_9PEZI</name>
<dbReference type="Proteomes" id="UP001492380">
    <property type="component" value="Unassembled WGS sequence"/>
</dbReference>
<evidence type="ECO:0000256" key="1">
    <source>
        <dbReference type="SAM" id="Phobius"/>
    </source>
</evidence>
<sequence length="105" mass="11275">MVWFCEISSLVLGARPGTAVGRACFWLFGLVASRLVWLHYLGTKAGRQASRQRCYFPVLAAAGVIGASGWLGGHGDIDDAIIFHSPHKNPCNASNRTWVVGSSCV</sequence>
<keyword evidence="1" id="KW-0472">Membrane</keyword>
<organism evidence="2 3">
    <name type="scientific">Phyllosticta capitalensis</name>
    <dbReference type="NCBI Taxonomy" id="121624"/>
    <lineage>
        <taxon>Eukaryota</taxon>
        <taxon>Fungi</taxon>
        <taxon>Dikarya</taxon>
        <taxon>Ascomycota</taxon>
        <taxon>Pezizomycotina</taxon>
        <taxon>Dothideomycetes</taxon>
        <taxon>Dothideomycetes incertae sedis</taxon>
        <taxon>Botryosphaeriales</taxon>
        <taxon>Phyllostictaceae</taxon>
        <taxon>Phyllosticta</taxon>
    </lineage>
</organism>
<reference evidence="2 3" key="1">
    <citation type="submission" date="2024-04" db="EMBL/GenBank/DDBJ databases">
        <title>Phyllosticta paracitricarpa is synonymous to the EU quarantine fungus P. citricarpa based on phylogenomic analyses.</title>
        <authorList>
            <consortium name="Lawrence Berkeley National Laboratory"/>
            <person name="Van Ingen-Buijs V.A."/>
            <person name="Van Westerhoven A.C."/>
            <person name="Haridas S."/>
            <person name="Skiadas P."/>
            <person name="Martin F."/>
            <person name="Groenewald J.Z."/>
            <person name="Crous P.W."/>
            <person name="Seidl M.F."/>
        </authorList>
    </citation>
    <scope>NUCLEOTIDE SEQUENCE [LARGE SCALE GENOMIC DNA]</scope>
    <source>
        <strain evidence="2 3">CBS 123374</strain>
    </source>
</reference>
<evidence type="ECO:0000313" key="3">
    <source>
        <dbReference type="Proteomes" id="UP001492380"/>
    </source>
</evidence>
<feature type="transmembrane region" description="Helical" evidence="1">
    <location>
        <begin position="54"/>
        <end position="73"/>
    </location>
</feature>
<evidence type="ECO:0000313" key="2">
    <source>
        <dbReference type="EMBL" id="KAK8237934.1"/>
    </source>
</evidence>